<dbReference type="Pfam" id="PF09969">
    <property type="entry name" value="DUF2203"/>
    <property type="match status" value="1"/>
</dbReference>
<name>A0A832MMQ7_UNCEI</name>
<gene>
    <name evidence="1" type="ORF">ENR23_11540</name>
</gene>
<comment type="caution">
    <text evidence="1">The sequence shown here is derived from an EMBL/GenBank/DDBJ whole genome shotgun (WGS) entry which is preliminary data.</text>
</comment>
<dbReference type="InterPro" id="IPR018699">
    <property type="entry name" value="DUF2203"/>
</dbReference>
<accession>A0A832MMQ7</accession>
<organism evidence="1">
    <name type="scientific">Eiseniibacteriota bacterium</name>
    <dbReference type="NCBI Taxonomy" id="2212470"/>
    <lineage>
        <taxon>Bacteria</taxon>
        <taxon>Candidatus Eiseniibacteriota</taxon>
    </lineage>
</organism>
<protein>
    <submittedName>
        <fullName evidence="1">DUF2203 family protein</fullName>
    </submittedName>
</protein>
<proteinExistence type="predicted"/>
<dbReference type="AlphaFoldDB" id="A0A832MMQ7"/>
<sequence length="143" mass="15940">MPHPVRITLFGVEDANRVAAEIRPELVRLARVKREFDQLQSRIAVQSVAVAGASPENPDVRDLKALVDRRDLLAGEITMGVQAVQRRGCLLKDLDRGLVDFYALSGDRLVFLCWHMGEAEVAHWHTLESGFAGRQPLQGSELE</sequence>
<evidence type="ECO:0000313" key="1">
    <source>
        <dbReference type="EMBL" id="HGZ44031.1"/>
    </source>
</evidence>
<dbReference type="PIRSF" id="PIRSF016498">
    <property type="entry name" value="UCP016498"/>
    <property type="match status" value="1"/>
</dbReference>
<dbReference type="EMBL" id="DSQF01000022">
    <property type="protein sequence ID" value="HGZ44031.1"/>
    <property type="molecule type" value="Genomic_DNA"/>
</dbReference>
<reference evidence="1" key="1">
    <citation type="journal article" date="2020" name="mSystems">
        <title>Genome- and Community-Level Interaction Insights into Carbon Utilization and Element Cycling Functions of Hydrothermarchaeota in Hydrothermal Sediment.</title>
        <authorList>
            <person name="Zhou Z."/>
            <person name="Liu Y."/>
            <person name="Xu W."/>
            <person name="Pan J."/>
            <person name="Luo Z.H."/>
            <person name="Li M."/>
        </authorList>
    </citation>
    <scope>NUCLEOTIDE SEQUENCE [LARGE SCALE GENOMIC DNA]</scope>
    <source>
        <strain evidence="1">SpSt-381</strain>
    </source>
</reference>